<sequence length="591" mass="62129">MVPTGRRDRRRTDEEGKGQGWGGGRIWVAVRGAGWVGRCWRCGGARAGEGLARVGGGGRREGLEFGEARVGVGGGNCWDGGWAAGARGWGRGWAAGAKGAGEGVGARGAGGGWRRGGLRAGWRREKACGDGGGNPDPETGHRSSISPPLHVVQKVKQNLVFRSKWAELNGAMGDLGTYIPIVLALTLAKNLDLGTTLIFTGVYNFVTGAIYGVPMPVQPMKSIAAEAISNPSFGIPEVMAAGICTAGILFLLGVTGLMQLVYKLIPISVVRGIQLAQGLSFAMTAVKYIRNVQNFSKSKSAGERHWLGLDGLLLALICACFIIIVNGSGEDNDDRETACEIDDSGRRASPTTRRRKLRKLIASLPSAIIIFLLGVVLAIIRGPKAVKGFKFGPSSIDVIRISKHAWKEGFIKGTIPQLPLSILNSVIAVCKLSTDLFPDKDVSATSVSITVGLMNLIGCWFGAMPCCHGAGGLAGQYKFGGRTGACVALLGVAKLVLGLVLGSSFVKILDQFPVGVLGVLLLFAGIELAMCSRDMNSKEESFVMLMCTAVSLVGSSAALGFLCGIVVHLLLRLRTLGDGQSLSSFWFAQNS</sequence>
<evidence type="ECO:0000256" key="1">
    <source>
        <dbReference type="SAM" id="MobiDB-lite"/>
    </source>
</evidence>
<feature type="transmembrane region" description="Helical" evidence="2">
    <location>
        <begin position="306"/>
        <end position="325"/>
    </location>
</feature>
<dbReference type="Pfam" id="PF16983">
    <property type="entry name" value="MFS_MOT1"/>
    <property type="match status" value="2"/>
</dbReference>
<dbReference type="GO" id="GO:0015098">
    <property type="term" value="F:molybdate ion transmembrane transporter activity"/>
    <property type="evidence" value="ECO:0007669"/>
    <property type="project" value="InterPro"/>
</dbReference>
<name>A0AAW2MIS9_9LAMI</name>
<evidence type="ECO:0000313" key="3">
    <source>
        <dbReference type="EMBL" id="KAL0330783.1"/>
    </source>
</evidence>
<feature type="transmembrane region" description="Helical" evidence="2">
    <location>
        <begin position="360"/>
        <end position="380"/>
    </location>
</feature>
<proteinExistence type="predicted"/>
<feature type="transmembrane region" description="Helical" evidence="2">
    <location>
        <begin position="485"/>
        <end position="506"/>
    </location>
</feature>
<dbReference type="PANTHER" id="PTHR31970">
    <property type="match status" value="1"/>
</dbReference>
<accession>A0AAW2MIS9</accession>
<feature type="transmembrane region" description="Helical" evidence="2">
    <location>
        <begin position="542"/>
        <end position="571"/>
    </location>
</feature>
<feature type="region of interest" description="Disordered" evidence="1">
    <location>
        <begin position="1"/>
        <end position="22"/>
    </location>
</feature>
<feature type="transmembrane region" description="Helical" evidence="2">
    <location>
        <begin position="197"/>
        <end position="217"/>
    </location>
</feature>
<feature type="transmembrane region" description="Helical" evidence="2">
    <location>
        <begin position="264"/>
        <end position="286"/>
    </location>
</feature>
<reference evidence="3" key="2">
    <citation type="journal article" date="2024" name="Plant">
        <title>Genomic evolution and insights into agronomic trait innovations of Sesamum species.</title>
        <authorList>
            <person name="Miao H."/>
            <person name="Wang L."/>
            <person name="Qu L."/>
            <person name="Liu H."/>
            <person name="Sun Y."/>
            <person name="Le M."/>
            <person name="Wang Q."/>
            <person name="Wei S."/>
            <person name="Zheng Y."/>
            <person name="Lin W."/>
            <person name="Duan Y."/>
            <person name="Cao H."/>
            <person name="Xiong S."/>
            <person name="Wang X."/>
            <person name="Wei L."/>
            <person name="Li C."/>
            <person name="Ma Q."/>
            <person name="Ju M."/>
            <person name="Zhao R."/>
            <person name="Li G."/>
            <person name="Mu C."/>
            <person name="Tian Q."/>
            <person name="Mei H."/>
            <person name="Zhang T."/>
            <person name="Gao T."/>
            <person name="Zhang H."/>
        </authorList>
    </citation>
    <scope>NUCLEOTIDE SEQUENCE</scope>
    <source>
        <strain evidence="3">G01</strain>
    </source>
</reference>
<dbReference type="EMBL" id="JACGWK010000010">
    <property type="protein sequence ID" value="KAL0330783.1"/>
    <property type="molecule type" value="Genomic_DNA"/>
</dbReference>
<feature type="region of interest" description="Disordered" evidence="1">
    <location>
        <begin position="124"/>
        <end position="147"/>
    </location>
</feature>
<comment type="caution">
    <text evidence="3">The sequence shown here is derived from an EMBL/GenBank/DDBJ whole genome shotgun (WGS) entry which is preliminary data.</text>
</comment>
<protein>
    <submittedName>
        <fullName evidence="3">Molybdate transporter 1</fullName>
    </submittedName>
</protein>
<organism evidence="3">
    <name type="scientific">Sesamum angustifolium</name>
    <dbReference type="NCBI Taxonomy" id="2727405"/>
    <lineage>
        <taxon>Eukaryota</taxon>
        <taxon>Viridiplantae</taxon>
        <taxon>Streptophyta</taxon>
        <taxon>Embryophyta</taxon>
        <taxon>Tracheophyta</taxon>
        <taxon>Spermatophyta</taxon>
        <taxon>Magnoliopsida</taxon>
        <taxon>eudicotyledons</taxon>
        <taxon>Gunneridae</taxon>
        <taxon>Pentapetalae</taxon>
        <taxon>asterids</taxon>
        <taxon>lamiids</taxon>
        <taxon>Lamiales</taxon>
        <taxon>Pedaliaceae</taxon>
        <taxon>Sesamum</taxon>
    </lineage>
</organism>
<dbReference type="AlphaFoldDB" id="A0AAW2MIS9"/>
<reference evidence="3" key="1">
    <citation type="submission" date="2020-06" db="EMBL/GenBank/DDBJ databases">
        <authorList>
            <person name="Li T."/>
            <person name="Hu X."/>
            <person name="Zhang T."/>
            <person name="Song X."/>
            <person name="Zhang H."/>
            <person name="Dai N."/>
            <person name="Sheng W."/>
            <person name="Hou X."/>
            <person name="Wei L."/>
        </authorList>
    </citation>
    <scope>NUCLEOTIDE SEQUENCE</scope>
    <source>
        <strain evidence="3">G01</strain>
        <tissue evidence="3">Leaf</tissue>
    </source>
</reference>
<keyword evidence="2" id="KW-0472">Membrane</keyword>
<feature type="transmembrane region" description="Helical" evidence="2">
    <location>
        <begin position="238"/>
        <end position="258"/>
    </location>
</feature>
<keyword evidence="2" id="KW-0812">Transmembrane</keyword>
<dbReference type="InterPro" id="IPR031563">
    <property type="entry name" value="MOT1/MOT2"/>
</dbReference>
<keyword evidence="2" id="KW-1133">Transmembrane helix</keyword>
<dbReference type="PANTHER" id="PTHR31970:SF0">
    <property type="entry name" value="MOLYBDATE TRANSPORTER 1"/>
    <property type="match status" value="1"/>
</dbReference>
<feature type="transmembrane region" description="Helical" evidence="2">
    <location>
        <begin position="512"/>
        <end position="530"/>
    </location>
</feature>
<gene>
    <name evidence="3" type="ORF">Sangu_1623800</name>
</gene>
<evidence type="ECO:0000256" key="2">
    <source>
        <dbReference type="SAM" id="Phobius"/>
    </source>
</evidence>